<dbReference type="InterPro" id="IPR002490">
    <property type="entry name" value="V-ATPase_116kDa_su"/>
</dbReference>
<evidence type="ECO:0000256" key="7">
    <source>
        <dbReference type="ARBA" id="ARBA00023136"/>
    </source>
</evidence>
<sequence>MAVLPMKKALICGLKEDRKGTLEFLQRQEILEISCENPGDDLFQRMDTAASRSEFERKSDAAAQALAVLDTYEPEKKGLLDSFAGREPISLEVYEELAGRREEIQKTAERLLELSKEIQERKAELPKLHRRREALTPWMEFDLPLDFSGTKTTAAFAGAIPREISREELERSVLEEAAAEAGAREVPAQISVVSVSKEQTCFFVVCAAQDGPFMDLALKKLGFIRAPLSSEIPAVQNRKLEEEIRRLGEENARAEEEIRSMAKEREKLKFLADYYAMREEKYQVLSKLAQSRSVFLITGFVPARDAGNLERGLTSRYPVYVEFTDPDEEEDVPVLLQNNKFAEPVEGIVESYSLPGKGEMDPTAITAPFYYVLFGLMLSDAAYGLIMVFGCAYCLKKFKNMEPGMRKTLKMFLYSGISTTFWGVLFGSFFGDAVNVIATTFFDRPDIRLAPLWFEPVAMPMKMLVFSFAFGIVHLFAGLGAKLYSCIKSGHILDGIYDAVFWYLLVGGAIVYILTIDMFTEMFELGFTLPASVGNVAAAAALVGLVGIILTNGRESKNWGKRIAKGLYGAYGITSYLSDILSYSRLLALGLATSVISTVFNQMGSMLGNSIPGMILFILVFVIGHALNLAINAMGAYVHTNRLQFVEFFGKFYEGGGRKFSPFAIHTKYFKVKEDH</sequence>
<reference evidence="10" key="2">
    <citation type="journal article" date="2021" name="PeerJ">
        <title>Extensive microbial diversity within the chicken gut microbiome revealed by metagenomics and culture.</title>
        <authorList>
            <person name="Gilroy R."/>
            <person name="Ravi A."/>
            <person name="Getino M."/>
            <person name="Pursley I."/>
            <person name="Horton D.L."/>
            <person name="Alikhan N.F."/>
            <person name="Baker D."/>
            <person name="Gharbi K."/>
            <person name="Hall N."/>
            <person name="Watson M."/>
            <person name="Adriaenssens E.M."/>
            <person name="Foster-Nyarko E."/>
            <person name="Jarju S."/>
            <person name="Secka A."/>
            <person name="Antonio M."/>
            <person name="Oren A."/>
            <person name="Chaudhuri R.R."/>
            <person name="La Ragione R."/>
            <person name="Hildebrand F."/>
            <person name="Pallen M.J."/>
        </authorList>
    </citation>
    <scope>NUCLEOTIDE SEQUENCE</scope>
    <source>
        <strain evidence="10">CHK190-19873</strain>
    </source>
</reference>
<name>A0A9D1EQW2_9FIRM</name>
<evidence type="ECO:0000256" key="3">
    <source>
        <dbReference type="ARBA" id="ARBA00022448"/>
    </source>
</evidence>
<keyword evidence="3" id="KW-0813">Transport</keyword>
<keyword evidence="7 9" id="KW-0472">Membrane</keyword>
<feature type="transmembrane region" description="Helical" evidence="9">
    <location>
        <begin position="369"/>
        <end position="395"/>
    </location>
</feature>
<dbReference type="Proteomes" id="UP000823935">
    <property type="component" value="Unassembled WGS sequence"/>
</dbReference>
<dbReference type="EMBL" id="DVIQ01000020">
    <property type="protein sequence ID" value="HIS30595.1"/>
    <property type="molecule type" value="Genomic_DNA"/>
</dbReference>
<dbReference type="PANTHER" id="PTHR11629">
    <property type="entry name" value="VACUOLAR PROTON ATPASES"/>
    <property type="match status" value="1"/>
</dbReference>
<evidence type="ECO:0000256" key="9">
    <source>
        <dbReference type="SAM" id="Phobius"/>
    </source>
</evidence>
<evidence type="ECO:0000256" key="1">
    <source>
        <dbReference type="ARBA" id="ARBA00004141"/>
    </source>
</evidence>
<evidence type="ECO:0000256" key="6">
    <source>
        <dbReference type="ARBA" id="ARBA00023065"/>
    </source>
</evidence>
<keyword evidence="6" id="KW-0406">Ion transport</keyword>
<evidence type="ECO:0000313" key="10">
    <source>
        <dbReference type="EMBL" id="HIS30595.1"/>
    </source>
</evidence>
<evidence type="ECO:0000256" key="2">
    <source>
        <dbReference type="ARBA" id="ARBA00009904"/>
    </source>
</evidence>
<keyword evidence="8" id="KW-0175">Coiled coil</keyword>
<proteinExistence type="inferred from homology"/>
<dbReference type="PANTHER" id="PTHR11629:SF63">
    <property type="entry name" value="V-TYPE PROTON ATPASE SUBUNIT A"/>
    <property type="match status" value="1"/>
</dbReference>
<organism evidence="10 11">
    <name type="scientific">Candidatus Limivivens intestinipullorum</name>
    <dbReference type="NCBI Taxonomy" id="2840858"/>
    <lineage>
        <taxon>Bacteria</taxon>
        <taxon>Bacillati</taxon>
        <taxon>Bacillota</taxon>
        <taxon>Clostridia</taxon>
        <taxon>Lachnospirales</taxon>
        <taxon>Lachnospiraceae</taxon>
        <taxon>Lachnospiraceae incertae sedis</taxon>
        <taxon>Candidatus Limivivens</taxon>
    </lineage>
</organism>
<dbReference type="Pfam" id="PF01496">
    <property type="entry name" value="V_ATPase_I"/>
    <property type="match status" value="2"/>
</dbReference>
<feature type="transmembrane region" description="Helical" evidence="9">
    <location>
        <begin position="527"/>
        <end position="551"/>
    </location>
</feature>
<feature type="transmembrane region" description="Helical" evidence="9">
    <location>
        <begin position="496"/>
        <end position="515"/>
    </location>
</feature>
<accession>A0A9D1EQW2</accession>
<feature type="coiled-coil region" evidence="8">
    <location>
        <begin position="237"/>
        <end position="271"/>
    </location>
</feature>
<comment type="caution">
    <text evidence="10">The sequence shown here is derived from an EMBL/GenBank/DDBJ whole genome shotgun (WGS) entry which is preliminary data.</text>
</comment>
<dbReference type="GO" id="GO:0033179">
    <property type="term" value="C:proton-transporting V-type ATPase, V0 domain"/>
    <property type="evidence" value="ECO:0007669"/>
    <property type="project" value="InterPro"/>
</dbReference>
<comment type="similarity">
    <text evidence="2">Belongs to the V-ATPase 116 kDa subunit family.</text>
</comment>
<evidence type="ECO:0000256" key="8">
    <source>
        <dbReference type="SAM" id="Coils"/>
    </source>
</evidence>
<dbReference type="GO" id="GO:0016471">
    <property type="term" value="C:vacuolar proton-transporting V-type ATPase complex"/>
    <property type="evidence" value="ECO:0007669"/>
    <property type="project" value="TreeGrafter"/>
</dbReference>
<comment type="subcellular location">
    <subcellularLocation>
        <location evidence="1">Membrane</location>
        <topology evidence="1">Multi-pass membrane protein</topology>
    </subcellularLocation>
</comment>
<evidence type="ECO:0000256" key="5">
    <source>
        <dbReference type="ARBA" id="ARBA00022989"/>
    </source>
</evidence>
<evidence type="ECO:0000256" key="4">
    <source>
        <dbReference type="ARBA" id="ARBA00022692"/>
    </source>
</evidence>
<dbReference type="GO" id="GO:0051117">
    <property type="term" value="F:ATPase binding"/>
    <property type="evidence" value="ECO:0007669"/>
    <property type="project" value="TreeGrafter"/>
</dbReference>
<feature type="transmembrane region" description="Helical" evidence="9">
    <location>
        <begin position="416"/>
        <end position="442"/>
    </location>
</feature>
<feature type="coiled-coil region" evidence="8">
    <location>
        <begin position="94"/>
        <end position="124"/>
    </location>
</feature>
<keyword evidence="4 9" id="KW-0812">Transmembrane</keyword>
<feature type="transmembrane region" description="Helical" evidence="9">
    <location>
        <begin position="586"/>
        <end position="603"/>
    </location>
</feature>
<protein>
    <submittedName>
        <fullName evidence="10">V-type ATP synthase subunit I</fullName>
    </submittedName>
</protein>
<dbReference type="GO" id="GO:0046961">
    <property type="term" value="F:proton-transporting ATPase activity, rotational mechanism"/>
    <property type="evidence" value="ECO:0007669"/>
    <property type="project" value="InterPro"/>
</dbReference>
<reference evidence="10" key="1">
    <citation type="submission" date="2020-10" db="EMBL/GenBank/DDBJ databases">
        <authorList>
            <person name="Gilroy R."/>
        </authorList>
    </citation>
    <scope>NUCLEOTIDE SEQUENCE</scope>
    <source>
        <strain evidence="10">CHK190-19873</strain>
    </source>
</reference>
<gene>
    <name evidence="10" type="ORF">IAB44_03455</name>
</gene>
<dbReference type="AlphaFoldDB" id="A0A9D1EQW2"/>
<dbReference type="GO" id="GO:0007035">
    <property type="term" value="P:vacuolar acidification"/>
    <property type="evidence" value="ECO:0007669"/>
    <property type="project" value="TreeGrafter"/>
</dbReference>
<evidence type="ECO:0000313" key="11">
    <source>
        <dbReference type="Proteomes" id="UP000823935"/>
    </source>
</evidence>
<feature type="transmembrane region" description="Helical" evidence="9">
    <location>
        <begin position="462"/>
        <end position="484"/>
    </location>
</feature>
<keyword evidence="5 9" id="KW-1133">Transmembrane helix</keyword>
<feature type="transmembrane region" description="Helical" evidence="9">
    <location>
        <begin position="615"/>
        <end position="638"/>
    </location>
</feature>